<proteinExistence type="predicted"/>
<organism evidence="2">
    <name type="scientific">marine metagenome</name>
    <dbReference type="NCBI Taxonomy" id="408172"/>
    <lineage>
        <taxon>unclassified sequences</taxon>
        <taxon>metagenomes</taxon>
        <taxon>ecological metagenomes</taxon>
    </lineage>
</organism>
<gene>
    <name evidence="2" type="ORF">METZ01_LOCUS295197</name>
</gene>
<dbReference type="EMBL" id="UINC01090417">
    <property type="protein sequence ID" value="SVC42343.1"/>
    <property type="molecule type" value="Genomic_DNA"/>
</dbReference>
<feature type="transmembrane region" description="Helical" evidence="1">
    <location>
        <begin position="73"/>
        <end position="93"/>
    </location>
</feature>
<keyword evidence="1" id="KW-1133">Transmembrane helix</keyword>
<accession>A0A382M0G1</accession>
<feature type="transmembrane region" description="Helical" evidence="1">
    <location>
        <begin position="18"/>
        <end position="38"/>
    </location>
</feature>
<sequence>MFRIFEKYLEKIGEWRGLLLLGSILIWVSILLAIYAYGIGMGGIAVWRITQDAYWAISEIVTDRVYDADPWPIFMGAVVWILLIILIFPVRAARSVWRSYRRQEMQAQKALSKIEEGIFETANRSSTIKRPRERLANRALTEIEVELLGEPQPADLTIEERIIKLGDN</sequence>
<evidence type="ECO:0000256" key="1">
    <source>
        <dbReference type="SAM" id="Phobius"/>
    </source>
</evidence>
<reference evidence="2" key="1">
    <citation type="submission" date="2018-05" db="EMBL/GenBank/DDBJ databases">
        <authorList>
            <person name="Lanie J.A."/>
            <person name="Ng W.-L."/>
            <person name="Kazmierczak K.M."/>
            <person name="Andrzejewski T.M."/>
            <person name="Davidsen T.M."/>
            <person name="Wayne K.J."/>
            <person name="Tettelin H."/>
            <person name="Glass J.I."/>
            <person name="Rusch D."/>
            <person name="Podicherti R."/>
            <person name="Tsui H.-C.T."/>
            <person name="Winkler M.E."/>
        </authorList>
    </citation>
    <scope>NUCLEOTIDE SEQUENCE</scope>
</reference>
<name>A0A382M0G1_9ZZZZ</name>
<keyword evidence="1" id="KW-0812">Transmembrane</keyword>
<protein>
    <submittedName>
        <fullName evidence="2">Uncharacterized protein</fullName>
    </submittedName>
</protein>
<evidence type="ECO:0000313" key="2">
    <source>
        <dbReference type="EMBL" id="SVC42343.1"/>
    </source>
</evidence>
<keyword evidence="1" id="KW-0472">Membrane</keyword>
<dbReference type="AlphaFoldDB" id="A0A382M0G1"/>